<name>A0AA44MW49_STREE</name>
<evidence type="ECO:0000313" key="3">
    <source>
        <dbReference type="Proteomes" id="UP000214939"/>
    </source>
</evidence>
<gene>
    <name evidence="2" type="ORF">A5N45_06115</name>
</gene>
<evidence type="ECO:0000313" key="2">
    <source>
        <dbReference type="EMBL" id="OYL28757.1"/>
    </source>
</evidence>
<reference evidence="2 3" key="1">
    <citation type="submission" date="2017-07" db="EMBL/GenBank/DDBJ databases">
        <title>Invasive disease caused simultaneously by more than one serotype of Streptococcus pneumoniae, South Africa.</title>
        <authorList>
            <person name="Ndlangisa K."/>
            <person name="Du Plessis M."/>
            <person name="Von Gottberg A."/>
        </authorList>
    </citation>
    <scope>NUCLEOTIDE SEQUENCE [LARGE SCALE GENOMIC DNA]</scope>
    <source>
        <strain evidence="2 3">8227-15B</strain>
    </source>
</reference>
<dbReference type="RefSeq" id="WP_306765884.1">
    <property type="nucleotide sequence ID" value="NZ_NNBW01000077.1"/>
</dbReference>
<dbReference type="InterPro" id="IPR031704">
    <property type="entry name" value="Glyco_hydro_36_N"/>
</dbReference>
<dbReference type="Gene3D" id="2.70.98.60">
    <property type="entry name" value="alpha-galactosidase from lactobacil brevis"/>
    <property type="match status" value="1"/>
</dbReference>
<dbReference type="Proteomes" id="UP000214939">
    <property type="component" value="Unassembled WGS sequence"/>
</dbReference>
<proteinExistence type="predicted"/>
<protein>
    <submittedName>
        <fullName evidence="2">Alpha-galactosidase</fullName>
    </submittedName>
</protein>
<feature type="non-terminal residue" evidence="2">
    <location>
        <position position="207"/>
    </location>
</feature>
<accession>A0AA44MW49</accession>
<organism evidence="2 3">
    <name type="scientific">Streptococcus pneumoniae</name>
    <dbReference type="NCBI Taxonomy" id="1313"/>
    <lineage>
        <taxon>Bacteria</taxon>
        <taxon>Bacillati</taxon>
        <taxon>Bacillota</taxon>
        <taxon>Bacilli</taxon>
        <taxon>Lactobacillales</taxon>
        <taxon>Streptococcaceae</taxon>
        <taxon>Streptococcus</taxon>
    </lineage>
</organism>
<feature type="domain" description="Glycosyl hydrolase family 36 N-terminal" evidence="1">
    <location>
        <begin position="29"/>
        <end position="206"/>
    </location>
</feature>
<dbReference type="Pfam" id="PF16875">
    <property type="entry name" value="Glyco_hydro_36N"/>
    <property type="match status" value="1"/>
</dbReference>
<dbReference type="EMBL" id="NNBW01000077">
    <property type="protein sequence ID" value="OYL28757.1"/>
    <property type="molecule type" value="Genomic_DNA"/>
</dbReference>
<dbReference type="InterPro" id="IPR038417">
    <property type="entry name" value="Alpga-gal_N_sf"/>
</dbReference>
<sequence length="207" mass="24272">MTIYINKDETVFHLAMKDSSYIFRILENGELQHLHFGKRIHVKENYNQLMAYEKRGFEVSFSEEFEDIQQSMIQNEYSSYGKGDFRHPAFQVQGMNGSRITTLKYQGFELEKGKNRLNSLPSTFDDIGQCAETLTIILTDSILDLTVRLNYTIFPEYNVLVRNTEFLNNSNNKLTLLKAMSLQLDLPDSQYDFIQFSGAWLRERQLY</sequence>
<evidence type="ECO:0000259" key="1">
    <source>
        <dbReference type="Pfam" id="PF16875"/>
    </source>
</evidence>
<dbReference type="AlphaFoldDB" id="A0AA44MW49"/>
<comment type="caution">
    <text evidence="2">The sequence shown here is derived from an EMBL/GenBank/DDBJ whole genome shotgun (WGS) entry which is preliminary data.</text>
</comment>